<keyword evidence="2" id="KW-1185">Reference proteome</keyword>
<dbReference type="KEGG" id="pbl:PAAG_07907"/>
<name>C1HAS8_PARBA</name>
<dbReference type="OrthoDB" id="10593131at2759"/>
<dbReference type="GeneID" id="9093401"/>
<dbReference type="Proteomes" id="UP000002059">
    <property type="component" value="Partially assembled WGS sequence"/>
</dbReference>
<evidence type="ECO:0000313" key="2">
    <source>
        <dbReference type="Proteomes" id="UP000002059"/>
    </source>
</evidence>
<dbReference type="VEuPathDB" id="FungiDB:PAAG_07907"/>
<dbReference type="RefSeq" id="XP_002790218.1">
    <property type="nucleotide sequence ID" value="XM_002790172.1"/>
</dbReference>
<dbReference type="AlphaFoldDB" id="C1HAS8"/>
<protein>
    <submittedName>
        <fullName evidence="1">Uncharacterized protein</fullName>
    </submittedName>
</protein>
<dbReference type="EMBL" id="KN294018">
    <property type="protein sequence ID" value="EEH37489.1"/>
    <property type="molecule type" value="Genomic_DNA"/>
</dbReference>
<evidence type="ECO:0000313" key="1">
    <source>
        <dbReference type="EMBL" id="EEH37489.1"/>
    </source>
</evidence>
<sequence length="148" mass="16165">MNLPLESFTAHPNENERDGRFPLALLLETAHKKMHPNPNRLKQTVLSWTHLLANFYAGVASEAQSNTGYRDIRRGHEDHVLSGVPHVVFLGISFQGNCAGQSRRGRGKTPDVMDANTPESSVVVEDIPTTPTNASGGIANHEAKFLKG</sequence>
<accession>C1HAS8</accession>
<proteinExistence type="predicted"/>
<dbReference type="HOGENOM" id="CLU_1759365_0_0_1"/>
<organism evidence="1 2">
    <name type="scientific">Paracoccidioides lutzii (strain ATCC MYA-826 / Pb01)</name>
    <name type="common">Paracoccidioides brasiliensis</name>
    <dbReference type="NCBI Taxonomy" id="502779"/>
    <lineage>
        <taxon>Eukaryota</taxon>
        <taxon>Fungi</taxon>
        <taxon>Dikarya</taxon>
        <taxon>Ascomycota</taxon>
        <taxon>Pezizomycotina</taxon>
        <taxon>Eurotiomycetes</taxon>
        <taxon>Eurotiomycetidae</taxon>
        <taxon>Onygenales</taxon>
        <taxon>Ajellomycetaceae</taxon>
        <taxon>Paracoccidioides</taxon>
    </lineage>
</organism>
<reference evidence="1 2" key="1">
    <citation type="journal article" date="2011" name="PLoS Genet.">
        <title>Comparative genomic analysis of human fungal pathogens causing paracoccidioidomycosis.</title>
        <authorList>
            <person name="Desjardins C.A."/>
            <person name="Champion M.D."/>
            <person name="Holder J.W."/>
            <person name="Muszewska A."/>
            <person name="Goldberg J."/>
            <person name="Bailao A.M."/>
            <person name="Brigido M.M."/>
            <person name="Ferreira M.E."/>
            <person name="Garcia A.M."/>
            <person name="Grynberg M."/>
            <person name="Gujja S."/>
            <person name="Heiman D.I."/>
            <person name="Henn M.R."/>
            <person name="Kodira C.D."/>
            <person name="Leon-Narvaez H."/>
            <person name="Longo L.V."/>
            <person name="Ma L.J."/>
            <person name="Malavazi I."/>
            <person name="Matsuo A.L."/>
            <person name="Morais F.V."/>
            <person name="Pereira M."/>
            <person name="Rodriguez-Brito S."/>
            <person name="Sakthikumar S."/>
            <person name="Salem-Izacc S.M."/>
            <person name="Sykes S.M."/>
            <person name="Teixeira M.M."/>
            <person name="Vallejo M.C."/>
            <person name="Walter M.E."/>
            <person name="Yandava C."/>
            <person name="Young S."/>
            <person name="Zeng Q."/>
            <person name="Zucker J."/>
            <person name="Felipe M.S."/>
            <person name="Goldman G.H."/>
            <person name="Haas B.J."/>
            <person name="McEwen J.G."/>
            <person name="Nino-Vega G."/>
            <person name="Puccia R."/>
            <person name="San-Blas G."/>
            <person name="Soares C.M."/>
            <person name="Birren B.W."/>
            <person name="Cuomo C.A."/>
        </authorList>
    </citation>
    <scope>NUCLEOTIDE SEQUENCE [LARGE SCALE GENOMIC DNA]</scope>
    <source>
        <strain evidence="2">ATCC MYA-826 / Pb01</strain>
    </source>
</reference>
<gene>
    <name evidence="1" type="ORF">PAAG_07907</name>
</gene>